<gene>
    <name evidence="3" type="ORF">FAGAP_8461</name>
</gene>
<evidence type="ECO:0000313" key="3">
    <source>
        <dbReference type="EMBL" id="KAF4495395.1"/>
    </source>
</evidence>
<accession>A0A9P5E537</accession>
<sequence length="481" mass="54097">MPGVPRSRGCNSCLKQKKKCDQAKPACSRCARLGIPCVGSGEQKYVFKPVSFTKPFKTSFPKARKCEKSSQVSIINKPQNSSTLLQAKLVAALEIRDFRYGLNCYGDFLEHIPRRLGHSHALDSSVDLMMSALPYHYAHEIPSQVLAKYGSGLKVLRGSQDKNGTQLSLEDVAAFHITTICQSWLGQADNDLKSHGQILAQFMNKATEKGWSSTFELQLQEASLVALFFEALVDPRADLEQYVNRLSLQSRQNTYDDNQDSHVRSSQVQLLLRIPRLLHKPLQYVEEIKTTYRELRDDHAIIQHRLESVRKQKVPSERLQCQQKLIYRLQVAEAILLTAALALNGILQALYPYDSVLLLEASTLVNEPITLAKAVSQYRPLGASYIPPCLAAAWAMTSALEPQKNEIEALLTEYQHDYARIKWMDLAVSLKGLNGVLLGRISESNTRDEVEKSDVDRDLKMLMVYYKAVFGTIGSYLFPSS</sequence>
<dbReference type="AlphaFoldDB" id="A0A9P5E537"/>
<evidence type="ECO:0000259" key="2">
    <source>
        <dbReference type="PROSITE" id="PS50048"/>
    </source>
</evidence>
<reference evidence="3" key="1">
    <citation type="submission" date="2020-01" db="EMBL/GenBank/DDBJ databases">
        <title>Identification and distribution of gene clusters putatively required for synthesis of sphingolipid metabolism inhibitors in phylogenetically diverse species of the filamentous fungus Fusarium.</title>
        <authorList>
            <person name="Kim H.-S."/>
            <person name="Busman M."/>
            <person name="Brown D.W."/>
            <person name="Divon H."/>
            <person name="Uhlig S."/>
            <person name="Proctor R.H."/>
        </authorList>
    </citation>
    <scope>NUCLEOTIDE SEQUENCE</scope>
    <source>
        <strain evidence="3">NRRL 31653</strain>
    </source>
</reference>
<dbReference type="GO" id="GO:0000981">
    <property type="term" value="F:DNA-binding transcription factor activity, RNA polymerase II-specific"/>
    <property type="evidence" value="ECO:0007669"/>
    <property type="project" value="InterPro"/>
</dbReference>
<organism evidence="3 4">
    <name type="scientific">Fusarium agapanthi</name>
    <dbReference type="NCBI Taxonomy" id="1803897"/>
    <lineage>
        <taxon>Eukaryota</taxon>
        <taxon>Fungi</taxon>
        <taxon>Dikarya</taxon>
        <taxon>Ascomycota</taxon>
        <taxon>Pezizomycotina</taxon>
        <taxon>Sordariomycetes</taxon>
        <taxon>Hypocreomycetidae</taxon>
        <taxon>Hypocreales</taxon>
        <taxon>Nectriaceae</taxon>
        <taxon>Fusarium</taxon>
        <taxon>Fusarium fujikuroi species complex</taxon>
    </lineage>
</organism>
<dbReference type="GO" id="GO:0008270">
    <property type="term" value="F:zinc ion binding"/>
    <property type="evidence" value="ECO:0007669"/>
    <property type="project" value="InterPro"/>
</dbReference>
<comment type="caution">
    <text evidence="3">The sequence shown here is derived from an EMBL/GenBank/DDBJ whole genome shotgun (WGS) entry which is preliminary data.</text>
</comment>
<dbReference type="PANTHER" id="PTHR38111">
    <property type="entry name" value="ZN(2)-C6 FUNGAL-TYPE DOMAIN-CONTAINING PROTEIN-RELATED"/>
    <property type="match status" value="1"/>
</dbReference>
<name>A0A9P5E537_9HYPO</name>
<dbReference type="Gene3D" id="4.10.240.10">
    <property type="entry name" value="Zn(2)-C6 fungal-type DNA-binding domain"/>
    <property type="match status" value="1"/>
</dbReference>
<dbReference type="OrthoDB" id="4314040at2759"/>
<dbReference type="PANTHER" id="PTHR38111:SF11">
    <property type="entry name" value="TRANSCRIPTION FACTOR DOMAIN-CONTAINING PROTEIN-RELATED"/>
    <property type="match status" value="1"/>
</dbReference>
<dbReference type="Pfam" id="PF00172">
    <property type="entry name" value="Zn_clus"/>
    <property type="match status" value="1"/>
</dbReference>
<feature type="domain" description="Zn(2)-C6 fungal-type" evidence="2">
    <location>
        <begin position="9"/>
        <end position="38"/>
    </location>
</feature>
<dbReference type="SUPFAM" id="SSF57701">
    <property type="entry name" value="Zn2/Cys6 DNA-binding domain"/>
    <property type="match status" value="1"/>
</dbReference>
<dbReference type="SMART" id="SM00066">
    <property type="entry name" value="GAL4"/>
    <property type="match status" value="1"/>
</dbReference>
<evidence type="ECO:0000256" key="1">
    <source>
        <dbReference type="ARBA" id="ARBA00023242"/>
    </source>
</evidence>
<dbReference type="InterPro" id="IPR053178">
    <property type="entry name" value="Osmoadaptation_assoc"/>
</dbReference>
<dbReference type="CDD" id="cd00067">
    <property type="entry name" value="GAL4"/>
    <property type="match status" value="1"/>
</dbReference>
<dbReference type="InterPro" id="IPR001138">
    <property type="entry name" value="Zn2Cys6_DnaBD"/>
</dbReference>
<dbReference type="EMBL" id="LUFC02000650">
    <property type="protein sequence ID" value="KAF4495395.1"/>
    <property type="molecule type" value="Genomic_DNA"/>
</dbReference>
<keyword evidence="1" id="KW-0539">Nucleus</keyword>
<dbReference type="InterPro" id="IPR036864">
    <property type="entry name" value="Zn2-C6_fun-type_DNA-bd_sf"/>
</dbReference>
<proteinExistence type="predicted"/>
<protein>
    <recommendedName>
        <fullName evidence="2">Zn(2)-C6 fungal-type domain-containing protein</fullName>
    </recommendedName>
</protein>
<evidence type="ECO:0000313" key="4">
    <source>
        <dbReference type="Proteomes" id="UP000737391"/>
    </source>
</evidence>
<dbReference type="PROSITE" id="PS50048">
    <property type="entry name" value="ZN2_CY6_FUNGAL_2"/>
    <property type="match status" value="1"/>
</dbReference>
<dbReference type="Proteomes" id="UP000737391">
    <property type="component" value="Unassembled WGS sequence"/>
</dbReference>
<keyword evidence="4" id="KW-1185">Reference proteome</keyword>